<dbReference type="Pfam" id="PF13529">
    <property type="entry name" value="Peptidase_C39_2"/>
    <property type="match status" value="1"/>
</dbReference>
<dbReference type="EMBL" id="AZFJ01000017">
    <property type="protein sequence ID" value="KRL87633.1"/>
    <property type="molecule type" value="Genomic_DNA"/>
</dbReference>
<dbReference type="CDD" id="cd02549">
    <property type="entry name" value="Peptidase_C39A"/>
    <property type="match status" value="1"/>
</dbReference>
<feature type="domain" description="Peptidase C39-like" evidence="2">
    <location>
        <begin position="56"/>
        <end position="217"/>
    </location>
</feature>
<comment type="caution">
    <text evidence="3">The sequence shown here is derived from an EMBL/GenBank/DDBJ whole genome shotgun (WGS) entry which is preliminary data.</text>
</comment>
<dbReference type="PANTHER" id="PTHR37806">
    <property type="entry name" value="LMO0724 PROTEIN"/>
    <property type="match status" value="1"/>
</dbReference>
<feature type="transmembrane region" description="Helical" evidence="1">
    <location>
        <begin position="7"/>
        <end position="24"/>
    </location>
</feature>
<keyword evidence="4" id="KW-1185">Reference proteome</keyword>
<keyword evidence="1" id="KW-1133">Transmembrane helix</keyword>
<evidence type="ECO:0000313" key="4">
    <source>
        <dbReference type="Proteomes" id="UP000051922"/>
    </source>
</evidence>
<organism evidence="3 4">
    <name type="scientific">Lacticaseibacillus pantheris DSM 15945 = JCM 12539 = NBRC 106106</name>
    <dbReference type="NCBI Taxonomy" id="1423783"/>
    <lineage>
        <taxon>Bacteria</taxon>
        <taxon>Bacillati</taxon>
        <taxon>Bacillota</taxon>
        <taxon>Bacilli</taxon>
        <taxon>Lactobacillales</taxon>
        <taxon>Lactobacillaceae</taxon>
        <taxon>Lacticaseibacillus</taxon>
    </lineage>
</organism>
<dbReference type="InterPro" id="IPR016997">
    <property type="entry name" value="UCP032442"/>
</dbReference>
<name>A0A0R1U2T4_9LACO</name>
<dbReference type="GO" id="GO:0006508">
    <property type="term" value="P:proteolysis"/>
    <property type="evidence" value="ECO:0007669"/>
    <property type="project" value="UniProtKB-KW"/>
</dbReference>
<proteinExistence type="predicted"/>
<dbReference type="Proteomes" id="UP000051922">
    <property type="component" value="Unassembled WGS sequence"/>
</dbReference>
<dbReference type="PIRSF" id="PIRSF032442">
    <property type="entry name" value="UCP032442"/>
    <property type="match status" value="1"/>
</dbReference>
<dbReference type="AlphaFoldDB" id="A0A0R1U2T4"/>
<evidence type="ECO:0000256" key="1">
    <source>
        <dbReference type="SAM" id="Phobius"/>
    </source>
</evidence>
<reference evidence="3 4" key="1">
    <citation type="journal article" date="2015" name="Genome Announc.">
        <title>Expanding the biotechnology potential of lactobacilli through comparative genomics of 213 strains and associated genera.</title>
        <authorList>
            <person name="Sun Z."/>
            <person name="Harris H.M."/>
            <person name="McCann A."/>
            <person name="Guo C."/>
            <person name="Argimon S."/>
            <person name="Zhang W."/>
            <person name="Yang X."/>
            <person name="Jeffery I.B."/>
            <person name="Cooney J.C."/>
            <person name="Kagawa T.F."/>
            <person name="Liu W."/>
            <person name="Song Y."/>
            <person name="Salvetti E."/>
            <person name="Wrobel A."/>
            <person name="Rasinkangas P."/>
            <person name="Parkhill J."/>
            <person name="Rea M.C."/>
            <person name="O'Sullivan O."/>
            <person name="Ritari J."/>
            <person name="Douillard F.P."/>
            <person name="Paul Ross R."/>
            <person name="Yang R."/>
            <person name="Briner A.E."/>
            <person name="Felis G.E."/>
            <person name="de Vos W.M."/>
            <person name="Barrangou R."/>
            <person name="Klaenhammer T.R."/>
            <person name="Caufield P.W."/>
            <person name="Cui Y."/>
            <person name="Zhang H."/>
            <person name="O'Toole P.W."/>
        </authorList>
    </citation>
    <scope>NUCLEOTIDE SEQUENCE [LARGE SCALE GENOMIC DNA]</scope>
    <source>
        <strain evidence="3 4">DSM 15945</strain>
    </source>
</reference>
<keyword evidence="3" id="KW-0378">Hydrolase</keyword>
<keyword evidence="1" id="KW-0812">Transmembrane</keyword>
<gene>
    <name evidence="3" type="ORF">FC50_GL002213</name>
</gene>
<keyword evidence="3" id="KW-0645">Protease</keyword>
<protein>
    <submittedName>
        <fullName evidence="3">Cysteine protease YvpB</fullName>
    </submittedName>
</protein>
<dbReference type="PATRIC" id="fig|1423783.4.peg.2266"/>
<keyword evidence="1" id="KW-0472">Membrane</keyword>
<dbReference type="GO" id="GO:0008233">
    <property type="term" value="F:peptidase activity"/>
    <property type="evidence" value="ECO:0007669"/>
    <property type="project" value="UniProtKB-KW"/>
</dbReference>
<evidence type="ECO:0000259" key="2">
    <source>
        <dbReference type="Pfam" id="PF13529"/>
    </source>
</evidence>
<dbReference type="InterPro" id="IPR039563">
    <property type="entry name" value="Peptidase_C39_single_dom"/>
</dbReference>
<dbReference type="PANTHER" id="PTHR37806:SF1">
    <property type="entry name" value="PEPTIDASE C39-LIKE DOMAIN-CONTAINING PROTEIN"/>
    <property type="match status" value="1"/>
</dbReference>
<dbReference type="OrthoDB" id="1164310at2"/>
<dbReference type="RefSeq" id="WP_054649700.1">
    <property type="nucleotide sequence ID" value="NZ_AZFJ01000017.1"/>
</dbReference>
<dbReference type="InterPro" id="IPR039564">
    <property type="entry name" value="Peptidase_C39-like"/>
</dbReference>
<dbReference type="Gene3D" id="3.90.70.10">
    <property type="entry name" value="Cysteine proteinases"/>
    <property type="match status" value="1"/>
</dbReference>
<evidence type="ECO:0000313" key="3">
    <source>
        <dbReference type="EMBL" id="KRL87633.1"/>
    </source>
</evidence>
<sequence>MKHPVRLMVTLIITLLAVAGLLFYRQQQDNTAQNNTNRENQATQQNAPVKGHVKYNVPLIDQMSSPALYNGCEVTSLAMLLQYYGKDVSKNDLADAIKTVPLTYDDGDHGNPNVGFVGSVSGDTPGLGVYHGPIRKLAKHYIGNVTDISGSNFSAVIRALSSGHPVWTITTATFAKVEDFEEWSTPQGDIKVTYSQHSVVITGYNKAKRLIYINNPYGQKNEAVDWDDFAAAYKQMGQQAIYINQDK</sequence>
<dbReference type="STRING" id="1423783.FC50_GL002213"/>
<accession>A0A0R1U2T4</accession>